<proteinExistence type="predicted"/>
<dbReference type="EMBL" id="BAABCM010000003">
    <property type="protein sequence ID" value="GAA3807188.1"/>
    <property type="molecule type" value="Genomic_DNA"/>
</dbReference>
<accession>A0ABP7I4W8</accession>
<organism evidence="2 3">
    <name type="scientific">Amycolatopsis tucumanensis</name>
    <dbReference type="NCBI Taxonomy" id="401106"/>
    <lineage>
        <taxon>Bacteria</taxon>
        <taxon>Bacillati</taxon>
        <taxon>Actinomycetota</taxon>
        <taxon>Actinomycetes</taxon>
        <taxon>Pseudonocardiales</taxon>
        <taxon>Pseudonocardiaceae</taxon>
        <taxon>Amycolatopsis</taxon>
    </lineage>
</organism>
<keyword evidence="3" id="KW-1185">Reference proteome</keyword>
<comment type="caution">
    <text evidence="2">The sequence shown here is derived from an EMBL/GenBank/DDBJ whole genome shotgun (WGS) entry which is preliminary data.</text>
</comment>
<evidence type="ECO:0000313" key="2">
    <source>
        <dbReference type="EMBL" id="GAA3807188.1"/>
    </source>
</evidence>
<feature type="transmembrane region" description="Helical" evidence="1">
    <location>
        <begin position="71"/>
        <end position="92"/>
    </location>
</feature>
<reference evidence="3" key="1">
    <citation type="journal article" date="2019" name="Int. J. Syst. Evol. Microbiol.">
        <title>The Global Catalogue of Microorganisms (GCM) 10K type strain sequencing project: providing services to taxonomists for standard genome sequencing and annotation.</title>
        <authorList>
            <consortium name="The Broad Institute Genomics Platform"/>
            <consortium name="The Broad Institute Genome Sequencing Center for Infectious Disease"/>
            <person name="Wu L."/>
            <person name="Ma J."/>
        </authorList>
    </citation>
    <scope>NUCLEOTIDE SEQUENCE [LARGE SCALE GENOMIC DNA]</scope>
    <source>
        <strain evidence="3">JCM 17017</strain>
    </source>
</reference>
<keyword evidence="1" id="KW-0812">Transmembrane</keyword>
<keyword evidence="1" id="KW-0472">Membrane</keyword>
<name>A0ABP7I4W8_9PSEU</name>
<gene>
    <name evidence="2" type="ORF">GCM10022380_26010</name>
</gene>
<evidence type="ECO:0000313" key="3">
    <source>
        <dbReference type="Proteomes" id="UP001501624"/>
    </source>
</evidence>
<protein>
    <submittedName>
        <fullName evidence="2">Uncharacterized protein</fullName>
    </submittedName>
</protein>
<keyword evidence="1" id="KW-1133">Transmembrane helix</keyword>
<dbReference type="Proteomes" id="UP001501624">
    <property type="component" value="Unassembled WGS sequence"/>
</dbReference>
<sequence length="214" mass="23984">MQVIHPDDHVWTLTRRFAPWKRVIQPMNIASGEYDRYRAVRTDPRRTPSEWRQERREQRKAKDREIRGWEWLYLAPLLLVAGLAGQALEAVVAGVQLLVWLVLVPFALLEMLAQLLCGLVLGALRLIGAARSRLDVVCRVPGDRIVSLTVLTVRGAGAAEQLAKALSGHLWQAQRPFDPYRDPVVVALLARAGTHVVRHDSVWQTVSSPSVPAS</sequence>
<feature type="transmembrane region" description="Helical" evidence="1">
    <location>
        <begin position="98"/>
        <end position="124"/>
    </location>
</feature>
<evidence type="ECO:0000256" key="1">
    <source>
        <dbReference type="SAM" id="Phobius"/>
    </source>
</evidence>